<accession>A0ABT1DWP4</accession>
<evidence type="ECO:0000313" key="4">
    <source>
        <dbReference type="EMBL" id="MCO8275283.1"/>
    </source>
</evidence>
<feature type="region of interest" description="Disordered" evidence="1">
    <location>
        <begin position="542"/>
        <end position="570"/>
    </location>
</feature>
<feature type="compositionally biased region" description="Pro residues" evidence="1">
    <location>
        <begin position="452"/>
        <end position="468"/>
    </location>
</feature>
<dbReference type="RefSeq" id="WP_253241348.1">
    <property type="nucleotide sequence ID" value="NZ_JAMYJR010000036.1"/>
</dbReference>
<feature type="compositionally biased region" description="Low complexity" evidence="1">
    <location>
        <begin position="382"/>
        <end position="403"/>
    </location>
</feature>
<comment type="caution">
    <text evidence="4">The sequence shown here is derived from an EMBL/GenBank/DDBJ whole genome shotgun (WGS) entry which is preliminary data.</text>
</comment>
<reference evidence="4 5" key="1">
    <citation type="submission" date="2022-06" db="EMBL/GenBank/DDBJ databases">
        <title>New Species of the Genus Actinoplanes, ActinopZanes ferrugineus.</title>
        <authorList>
            <person name="Ding P."/>
        </authorList>
    </citation>
    <scope>NUCLEOTIDE SEQUENCE [LARGE SCALE GENOMIC DNA]</scope>
    <source>
        <strain evidence="4 5">TRM88003</strain>
    </source>
</reference>
<evidence type="ECO:0000259" key="2">
    <source>
        <dbReference type="Pfam" id="PF15644"/>
    </source>
</evidence>
<dbReference type="Pfam" id="PF15644">
    <property type="entry name" value="Gln_amidase"/>
    <property type="match status" value="1"/>
</dbReference>
<feature type="compositionally biased region" description="Low complexity" evidence="1">
    <location>
        <begin position="411"/>
        <end position="432"/>
    </location>
</feature>
<feature type="domain" description="Tox-PL" evidence="2">
    <location>
        <begin position="765"/>
        <end position="890"/>
    </location>
</feature>
<dbReference type="InterPro" id="IPR057746">
    <property type="entry name" value="CpnT-like_N"/>
</dbReference>
<dbReference type="InterPro" id="IPR028908">
    <property type="entry name" value="Tox-PL_dom"/>
</dbReference>
<dbReference type="Pfam" id="PF25547">
    <property type="entry name" value="WXG100_2"/>
    <property type="match status" value="1"/>
</dbReference>
<sequence>MTVLPSPIPHPLEFSPFDVPAWAYEALEWVVGFDWPAGNEVATWDVADRWFSLATSLAEPNEAAISAAGRFLSGYGGTGITADGFADAWQMVAGDDNAPLHDLLRVSGELGKLVEGCGADLEAAKIEAWIEIGIFLIELVGMAVTVALTLGVASPAAGGLIVATRLAIQQIFRRLVEQLGTKALKQTAGRAIKQVTSREGLKRLGRQALDEGFDEAREEIAINGGIQTYQQSTGRSDGYDLENLGRTALAGFAGGAASTGAHAGSHGHGGMMRGAGGEVMAEFGAAATFGELPDATGIAKSASSGAVGAGLHGMPSSIDIGHLKGFDAASLPSSANSEPLGSTTVGADLSGGSALIEGLAANATPSPIAEQGPSLSTTTPDAPQSSTPSLSATPSPQAQSPNDPTSPSPTPASSTLSTVDTQLTPPSIDATPSSPPPSSTSTSVDPQLTPSPHDPMSPTPLSLTPPSPSVSDGSGVLAASVAFADPLTTAPVSSSTPVAGPPLTSTGGIGPAGVFGPLGTPGSAAPGLRRSPLSDLERIADALGPRPAPRNPVRKPETPTTRSAPPPEIRDERAYFGYAAHARETHEQNRRDEYAAYLGSIAEDNRARILDLGRSADQAARAGFTLREAQDRRQAFSLSEIVAEIEDQITQVRSGALAPDRVEVDPPEWARINNDVGHLAPGGVRTGDRSALDGFAGRPPIDRTRHYNSAGGLRPPLAVHQTDIENAVPRDSNGNVSRLPDPREGTWFRLANDGGPAADPTRGLNCVDGTLALFDTYIHGRPRVSAPRTFDAYANGNPDRPLGGEVEGINRIRLATGGDFQNLCPHLGDADPTQAKPAMDQAVQNLTNHLLNTGHGSYAFLITDLEGGGSHSWAALNQNGTVLYVDPQIGRISENAPLYHHHGVPTPINVVSLEALVVNASGHPTPLPHHAPGAWSAQPPTGTDHGGIRPAFDLLTPDQQTLLSATRTEADLVAQRVSDDLGAVVQALDHSTARLVGEEHRVKSVESLSRKFLEAYETENVGLDEFINRVKDRVRFSVETPEENYGRTVTQVLAGLRERGYERTSAANFWANHGRHNGLNIWLTTPEGFRIEVQFPTPLSQTAGSRTHDYYEIVRLGTEPAYKRVSAFLDIIAINKELEIYAHRPPDLHLITDVNEKVTTLAKWLQSEAATLSQYKMDLQARGISFETELQRRGLGRDDVPGLEGMGLIE</sequence>
<dbReference type="EMBL" id="JAMYJR010000036">
    <property type="protein sequence ID" value="MCO8275283.1"/>
    <property type="molecule type" value="Genomic_DNA"/>
</dbReference>
<dbReference type="Proteomes" id="UP001523369">
    <property type="component" value="Unassembled WGS sequence"/>
</dbReference>
<proteinExistence type="predicted"/>
<keyword evidence="5" id="KW-1185">Reference proteome</keyword>
<evidence type="ECO:0000259" key="3">
    <source>
        <dbReference type="Pfam" id="PF25547"/>
    </source>
</evidence>
<evidence type="ECO:0000256" key="1">
    <source>
        <dbReference type="SAM" id="MobiDB-lite"/>
    </source>
</evidence>
<name>A0ABT1DWP4_9ACTN</name>
<gene>
    <name evidence="4" type="ORF">M1L60_32345</name>
</gene>
<feature type="domain" description="Outer membrane channel protein CpnT-like N-terminal" evidence="3">
    <location>
        <begin position="8"/>
        <end position="165"/>
    </location>
</feature>
<feature type="region of interest" description="Disordered" evidence="1">
    <location>
        <begin position="364"/>
        <end position="474"/>
    </location>
</feature>
<organism evidence="4 5">
    <name type="scientific">Paractinoplanes aksuensis</name>
    <dbReference type="NCBI Taxonomy" id="2939490"/>
    <lineage>
        <taxon>Bacteria</taxon>
        <taxon>Bacillati</taxon>
        <taxon>Actinomycetota</taxon>
        <taxon>Actinomycetes</taxon>
        <taxon>Micromonosporales</taxon>
        <taxon>Micromonosporaceae</taxon>
        <taxon>Paractinoplanes</taxon>
    </lineage>
</organism>
<feature type="region of interest" description="Disordered" evidence="1">
    <location>
        <begin position="490"/>
        <end position="530"/>
    </location>
</feature>
<evidence type="ECO:0000313" key="5">
    <source>
        <dbReference type="Proteomes" id="UP001523369"/>
    </source>
</evidence>
<protein>
    <submittedName>
        <fullName evidence="4">Toxin glutamine deamidase domain-containing protein</fullName>
    </submittedName>
</protein>